<dbReference type="EMBL" id="PP763432">
    <property type="protein sequence ID" value="XBN42192.1"/>
    <property type="molecule type" value="Genomic_DNA"/>
</dbReference>
<dbReference type="GO" id="GO:0004222">
    <property type="term" value="F:metalloendopeptidase activity"/>
    <property type="evidence" value="ECO:0007669"/>
    <property type="project" value="TreeGrafter"/>
</dbReference>
<dbReference type="Gene3D" id="2.70.70.10">
    <property type="entry name" value="Glucose Permease (Domain IIA)"/>
    <property type="match status" value="1"/>
</dbReference>
<accession>A0AAU7J856</accession>
<dbReference type="SUPFAM" id="SSF51261">
    <property type="entry name" value="Duplicated hybrid motif"/>
    <property type="match status" value="1"/>
</dbReference>
<name>A0AAU7J856_9VIRU</name>
<evidence type="ECO:0000259" key="1">
    <source>
        <dbReference type="Pfam" id="PF01551"/>
    </source>
</evidence>
<feature type="domain" description="M23ase beta-sheet core" evidence="1">
    <location>
        <begin position="38"/>
        <end position="132"/>
    </location>
</feature>
<dbReference type="InterPro" id="IPR050570">
    <property type="entry name" value="Cell_wall_metabolism_enzyme"/>
</dbReference>
<proteinExistence type="predicted"/>
<evidence type="ECO:0000313" key="2">
    <source>
        <dbReference type="EMBL" id="XBN42192.1"/>
    </source>
</evidence>
<dbReference type="Pfam" id="PF01551">
    <property type="entry name" value="Peptidase_M23"/>
    <property type="match status" value="1"/>
</dbReference>
<organism evidence="2">
    <name type="scientific">Microbacterium phage Sunny</name>
    <dbReference type="NCBI Taxonomy" id="3144828"/>
    <lineage>
        <taxon>Viruses</taxon>
    </lineage>
</organism>
<sequence length="232" mass="25225">MAGESFRYPNNSLQEPHVSGNFGPRTPFWTPGGWTSSFHYGTDMVWWTRITSPVNGVVTLATYSGGFGNLVKVREDGTGDEFWHAHLASFGVRAGDRVSVGQFLGIMGTTGRSTGVHLHWEVHPRGGSAVDPRPYSRNRIAAAAGGGSRPTPTPTPTLQEEQMFNLIANKDGGGTKMFFVLPNPRAAADAKQKPFIGMVIDGPAPTGIPTYHATGQWSEPYARRYIENYNTN</sequence>
<dbReference type="CDD" id="cd12797">
    <property type="entry name" value="M23_peptidase"/>
    <property type="match status" value="1"/>
</dbReference>
<dbReference type="PANTHER" id="PTHR21666:SF270">
    <property type="entry name" value="MUREIN HYDROLASE ACTIVATOR ENVC"/>
    <property type="match status" value="1"/>
</dbReference>
<dbReference type="InterPro" id="IPR016047">
    <property type="entry name" value="M23ase_b-sheet_dom"/>
</dbReference>
<dbReference type="PANTHER" id="PTHR21666">
    <property type="entry name" value="PEPTIDASE-RELATED"/>
    <property type="match status" value="1"/>
</dbReference>
<reference evidence="2" key="1">
    <citation type="submission" date="2024-05" db="EMBL/GenBank/DDBJ databases">
        <title>Complete genome sequence of bacteriophages Merry and Sunny infecting Microbacterium sp. isolated from an alkaline commercial outdoor algal pond.</title>
        <authorList>
            <person name="Levesque A.V."/>
            <person name="Rabines A.J."/>
            <person name="Alrubaiaan E."/>
            <person name="Oliver A."/>
            <person name="Allen E.E."/>
            <person name="Hazlebeck D."/>
            <person name="Pinowska A."/>
            <person name="Traller J.C."/>
            <person name="Zeigler Allen L."/>
        </authorList>
    </citation>
    <scope>NUCLEOTIDE SEQUENCE</scope>
</reference>
<dbReference type="InterPro" id="IPR011055">
    <property type="entry name" value="Dup_hybrid_motif"/>
</dbReference>
<protein>
    <submittedName>
        <fullName evidence="2">Metallo-endopeptidase</fullName>
    </submittedName>
</protein>